<feature type="disulfide bond" evidence="5">
    <location>
        <begin position="398"/>
        <end position="407"/>
    </location>
</feature>
<name>A0AAV6G8V0_9TELE</name>
<reference evidence="10" key="1">
    <citation type="submission" date="2020-10" db="EMBL/GenBank/DDBJ databases">
        <title>Chromosome-scale genome assembly of the Allis shad, Alosa alosa.</title>
        <authorList>
            <person name="Margot Z."/>
            <person name="Christophe K."/>
            <person name="Cabau C."/>
            <person name="Louis A."/>
            <person name="Berthelot C."/>
            <person name="Parey E."/>
            <person name="Roest Crollius H."/>
            <person name="Montfort J."/>
            <person name="Robinson-Rechavi M."/>
            <person name="Bucao C."/>
            <person name="Bouchez O."/>
            <person name="Gislard M."/>
            <person name="Lluch J."/>
            <person name="Milhes M."/>
            <person name="Lampietro C."/>
            <person name="Lopez Roques C."/>
            <person name="Donnadieu C."/>
            <person name="Braasch I."/>
            <person name="Desvignes T."/>
            <person name="Postlethwait J."/>
            <person name="Bobe J."/>
            <person name="Guiguen Y."/>
        </authorList>
    </citation>
    <scope>NUCLEOTIDE SEQUENCE</scope>
    <source>
        <strain evidence="10">M-15738</strain>
        <tissue evidence="10">Blood</tissue>
    </source>
</reference>
<dbReference type="Gene3D" id="2.170.300.10">
    <property type="entry name" value="Tie2 ligand-binding domain superfamily"/>
    <property type="match status" value="1"/>
</dbReference>
<dbReference type="EMBL" id="JADWDJ010000013">
    <property type="protein sequence ID" value="KAG5271365.1"/>
    <property type="molecule type" value="Genomic_DNA"/>
</dbReference>
<keyword evidence="7" id="KW-0472">Membrane</keyword>
<dbReference type="InterPro" id="IPR002049">
    <property type="entry name" value="LE_dom"/>
</dbReference>
<feature type="transmembrane region" description="Helical" evidence="7">
    <location>
        <begin position="484"/>
        <end position="504"/>
    </location>
</feature>
<comment type="caution">
    <text evidence="10">The sequence shown here is derived from an EMBL/GenBank/DDBJ whole genome shotgun (WGS) entry which is preliminary data.</text>
</comment>
<feature type="chain" id="PRO_5043529195" description="EGF-like domain-containing protein" evidence="8">
    <location>
        <begin position="27"/>
        <end position="560"/>
    </location>
</feature>
<dbReference type="CDD" id="cd00055">
    <property type="entry name" value="EGF_Lam"/>
    <property type="match status" value="1"/>
</dbReference>
<dbReference type="SMART" id="SM00181">
    <property type="entry name" value="EGF"/>
    <property type="match status" value="2"/>
</dbReference>
<dbReference type="PROSITE" id="PS00022">
    <property type="entry name" value="EGF_1"/>
    <property type="match status" value="2"/>
</dbReference>
<keyword evidence="11" id="KW-1185">Reference proteome</keyword>
<keyword evidence="3" id="KW-0677">Repeat</keyword>
<dbReference type="PANTHER" id="PTHR40446">
    <property type="entry name" value="N-ACETYLGLUCOSAMINE-1-PHOSPHODIESTER ALPHA-N-ACETYLGLUCOSAMINIDASE"/>
    <property type="match status" value="1"/>
</dbReference>
<feature type="domain" description="EGF-like" evidence="9">
    <location>
        <begin position="373"/>
        <end position="408"/>
    </location>
</feature>
<dbReference type="AlphaFoldDB" id="A0AAV6G8V0"/>
<sequence>MAILLNCMYCYVWFSLLLCAVGSTEGVNTRYSLGDDLLLPYPTGSQHGSPHSHRHVRDCQPVVHGNVTHETWPAHNRSVSPVAESRVFVSAISSRWVSGHITVVSDPLRTMSVLEPGGQGGCQQRRRTQVSETARPKKCLYAQNGGFFDTKNFSCLGNVVSDGEMVQDSRGVQNAQFGIRKDGTLVFGYLSEEDVLERENPFVQLLSGVVWLLRNGEVYINESMKAECSKSQQTGSFGEFVNVLSARTAVGHDTEGRLVLFHIDGQTKTRGMNLWEVANFLQSQGVINAINLDGGGSATYVVNGSLASYPSDHCKLPMWRCPRNVSTVLCIHEPLCQPEDCSGHGTLCTDGGCACDAGWIGSNCSQVCPMGFYGDGCNQTCRCANGGTCDPVHGSCSCLAGFHGDLCEQECPLGFYGLSCLMPCQCADMCPCDPATGSCNVTFHREQNHTMHRVGHCLAVGLWRDWKEEEDTHTPKPYFTEQTWLAIATVLASLLMASVAGNLIQACRKCSMRPSQARYSYTPLQELNGGLSRGEELGGGRGKRGGGGDFQLVDSDEDSS</sequence>
<evidence type="ECO:0000256" key="1">
    <source>
        <dbReference type="ARBA" id="ARBA00022536"/>
    </source>
</evidence>
<dbReference type="PROSITE" id="PS50026">
    <property type="entry name" value="EGF_3"/>
    <property type="match status" value="1"/>
</dbReference>
<evidence type="ECO:0000256" key="8">
    <source>
        <dbReference type="SAM" id="SignalP"/>
    </source>
</evidence>
<dbReference type="Proteomes" id="UP000823561">
    <property type="component" value="Chromosome 13"/>
</dbReference>
<dbReference type="Pfam" id="PF09992">
    <property type="entry name" value="NAGPA"/>
    <property type="match status" value="1"/>
</dbReference>
<evidence type="ECO:0000313" key="10">
    <source>
        <dbReference type="EMBL" id="KAG5271365.1"/>
    </source>
</evidence>
<evidence type="ECO:0000313" key="11">
    <source>
        <dbReference type="Proteomes" id="UP000823561"/>
    </source>
</evidence>
<dbReference type="InterPro" id="IPR018711">
    <property type="entry name" value="NAGPA"/>
</dbReference>
<dbReference type="PANTHER" id="PTHR40446:SF2">
    <property type="entry name" value="N-ACETYLGLUCOSAMINE-1-PHOSPHODIESTER ALPHA-N-ACETYLGLUCOSAMINIDASE"/>
    <property type="match status" value="1"/>
</dbReference>
<dbReference type="GO" id="GO:0033299">
    <property type="term" value="P:secretion of lysosomal enzymes"/>
    <property type="evidence" value="ECO:0007669"/>
    <property type="project" value="TreeGrafter"/>
</dbReference>
<evidence type="ECO:0000256" key="2">
    <source>
        <dbReference type="ARBA" id="ARBA00022729"/>
    </source>
</evidence>
<feature type="compositionally biased region" description="Gly residues" evidence="6">
    <location>
        <begin position="539"/>
        <end position="549"/>
    </location>
</feature>
<evidence type="ECO:0000256" key="6">
    <source>
        <dbReference type="SAM" id="MobiDB-lite"/>
    </source>
</evidence>
<proteinExistence type="predicted"/>
<evidence type="ECO:0000256" key="7">
    <source>
        <dbReference type="SAM" id="Phobius"/>
    </source>
</evidence>
<evidence type="ECO:0000256" key="4">
    <source>
        <dbReference type="ARBA" id="ARBA00023157"/>
    </source>
</evidence>
<keyword evidence="4 5" id="KW-1015">Disulfide bond</keyword>
<keyword evidence="2 8" id="KW-0732">Signal</keyword>
<organism evidence="10 11">
    <name type="scientific">Alosa alosa</name>
    <name type="common">allis shad</name>
    <dbReference type="NCBI Taxonomy" id="278164"/>
    <lineage>
        <taxon>Eukaryota</taxon>
        <taxon>Metazoa</taxon>
        <taxon>Chordata</taxon>
        <taxon>Craniata</taxon>
        <taxon>Vertebrata</taxon>
        <taxon>Euteleostomi</taxon>
        <taxon>Actinopterygii</taxon>
        <taxon>Neopterygii</taxon>
        <taxon>Teleostei</taxon>
        <taxon>Clupei</taxon>
        <taxon>Clupeiformes</taxon>
        <taxon>Clupeoidei</taxon>
        <taxon>Clupeidae</taxon>
        <taxon>Alosa</taxon>
    </lineage>
</organism>
<evidence type="ECO:0000256" key="3">
    <source>
        <dbReference type="ARBA" id="ARBA00022737"/>
    </source>
</evidence>
<comment type="caution">
    <text evidence="5">Lacks conserved residue(s) required for the propagation of feature annotation.</text>
</comment>
<protein>
    <recommendedName>
        <fullName evidence="9">EGF-like domain-containing protein</fullName>
    </recommendedName>
</protein>
<keyword evidence="7" id="KW-0812">Transmembrane</keyword>
<evidence type="ECO:0000259" key="9">
    <source>
        <dbReference type="PROSITE" id="PS50026"/>
    </source>
</evidence>
<keyword evidence="7" id="KW-1133">Transmembrane helix</keyword>
<accession>A0AAV6G8V0</accession>
<dbReference type="FunFam" id="2.170.300.10:FF:000041">
    <property type="entry name" value="Tyrosine protein kinase receptor tie-1, putative"/>
    <property type="match status" value="1"/>
</dbReference>
<feature type="region of interest" description="Disordered" evidence="6">
    <location>
        <begin position="530"/>
        <end position="560"/>
    </location>
</feature>
<dbReference type="InterPro" id="IPR000742">
    <property type="entry name" value="EGF"/>
</dbReference>
<feature type="signal peptide" evidence="8">
    <location>
        <begin position="1"/>
        <end position="26"/>
    </location>
</feature>
<keyword evidence="1 5" id="KW-0245">EGF-like domain</keyword>
<gene>
    <name evidence="10" type="ORF">AALO_G00178890</name>
</gene>
<evidence type="ECO:0000256" key="5">
    <source>
        <dbReference type="PROSITE-ProRule" id="PRU00076"/>
    </source>
</evidence>